<feature type="compositionally biased region" description="Acidic residues" evidence="1">
    <location>
        <begin position="170"/>
        <end position="185"/>
    </location>
</feature>
<evidence type="ECO:0000256" key="2">
    <source>
        <dbReference type="SAM" id="SignalP"/>
    </source>
</evidence>
<organism evidence="3 4">
    <name type="scientific">Pterulicium gracile</name>
    <dbReference type="NCBI Taxonomy" id="1884261"/>
    <lineage>
        <taxon>Eukaryota</taxon>
        <taxon>Fungi</taxon>
        <taxon>Dikarya</taxon>
        <taxon>Basidiomycota</taxon>
        <taxon>Agaricomycotina</taxon>
        <taxon>Agaricomycetes</taxon>
        <taxon>Agaricomycetidae</taxon>
        <taxon>Agaricales</taxon>
        <taxon>Pleurotineae</taxon>
        <taxon>Pterulaceae</taxon>
        <taxon>Pterulicium</taxon>
    </lineage>
</organism>
<gene>
    <name evidence="3" type="ORF">BDV98DRAFT_599514</name>
</gene>
<feature type="chain" id="PRO_5023108249" description="Extracellular membrane protein CFEM domain-containing protein" evidence="2">
    <location>
        <begin position="19"/>
        <end position="212"/>
    </location>
</feature>
<evidence type="ECO:0000313" key="4">
    <source>
        <dbReference type="Proteomes" id="UP000305067"/>
    </source>
</evidence>
<keyword evidence="4" id="KW-1185">Reference proteome</keyword>
<sequence length="212" mass="21545">MRVFTAVTTSLLLGSAAATTLRIPQKGDLYYARNAKLAARQIAPDGEEFPAECASTCDPINGALGECEDLACQCLDAHGQALTACVQCLVEAADNSDESRRDAQEVLNGFDLGCGNPDGTHTIDGGAPDSSTFVSSSSSSQAESSSVSESQTTPPSATPPPPTSTPNSDNDVDTDDADTQDDGGDAEGAASRAGLTWGVLGMGTVVLSAVLV</sequence>
<keyword evidence="2" id="KW-0732">Signal</keyword>
<dbReference type="AlphaFoldDB" id="A0A5C3R392"/>
<accession>A0A5C3R392</accession>
<reference evidence="3 4" key="1">
    <citation type="journal article" date="2019" name="Nat. Ecol. Evol.">
        <title>Megaphylogeny resolves global patterns of mushroom evolution.</title>
        <authorList>
            <person name="Varga T."/>
            <person name="Krizsan K."/>
            <person name="Foldi C."/>
            <person name="Dima B."/>
            <person name="Sanchez-Garcia M."/>
            <person name="Sanchez-Ramirez S."/>
            <person name="Szollosi G.J."/>
            <person name="Szarkandi J.G."/>
            <person name="Papp V."/>
            <person name="Albert L."/>
            <person name="Andreopoulos W."/>
            <person name="Angelini C."/>
            <person name="Antonin V."/>
            <person name="Barry K.W."/>
            <person name="Bougher N.L."/>
            <person name="Buchanan P."/>
            <person name="Buyck B."/>
            <person name="Bense V."/>
            <person name="Catcheside P."/>
            <person name="Chovatia M."/>
            <person name="Cooper J."/>
            <person name="Damon W."/>
            <person name="Desjardin D."/>
            <person name="Finy P."/>
            <person name="Geml J."/>
            <person name="Haridas S."/>
            <person name="Hughes K."/>
            <person name="Justo A."/>
            <person name="Karasinski D."/>
            <person name="Kautmanova I."/>
            <person name="Kiss B."/>
            <person name="Kocsube S."/>
            <person name="Kotiranta H."/>
            <person name="LaButti K.M."/>
            <person name="Lechner B.E."/>
            <person name="Liimatainen K."/>
            <person name="Lipzen A."/>
            <person name="Lukacs Z."/>
            <person name="Mihaltcheva S."/>
            <person name="Morgado L.N."/>
            <person name="Niskanen T."/>
            <person name="Noordeloos M.E."/>
            <person name="Ohm R.A."/>
            <person name="Ortiz-Santana B."/>
            <person name="Ovrebo C."/>
            <person name="Racz N."/>
            <person name="Riley R."/>
            <person name="Savchenko A."/>
            <person name="Shiryaev A."/>
            <person name="Soop K."/>
            <person name="Spirin V."/>
            <person name="Szebenyi C."/>
            <person name="Tomsovsky M."/>
            <person name="Tulloss R.E."/>
            <person name="Uehling J."/>
            <person name="Grigoriev I.V."/>
            <person name="Vagvolgyi C."/>
            <person name="Papp T."/>
            <person name="Martin F.M."/>
            <person name="Miettinen O."/>
            <person name="Hibbett D.S."/>
            <person name="Nagy L.G."/>
        </authorList>
    </citation>
    <scope>NUCLEOTIDE SEQUENCE [LARGE SCALE GENOMIC DNA]</scope>
    <source>
        <strain evidence="3 4">CBS 309.79</strain>
    </source>
</reference>
<feature type="region of interest" description="Disordered" evidence="1">
    <location>
        <begin position="108"/>
        <end position="192"/>
    </location>
</feature>
<proteinExistence type="predicted"/>
<evidence type="ECO:0008006" key="5">
    <source>
        <dbReference type="Google" id="ProtNLM"/>
    </source>
</evidence>
<name>A0A5C3R392_9AGAR</name>
<protein>
    <recommendedName>
        <fullName evidence="5">Extracellular membrane protein CFEM domain-containing protein</fullName>
    </recommendedName>
</protein>
<feature type="signal peptide" evidence="2">
    <location>
        <begin position="1"/>
        <end position="18"/>
    </location>
</feature>
<evidence type="ECO:0000256" key="1">
    <source>
        <dbReference type="SAM" id="MobiDB-lite"/>
    </source>
</evidence>
<dbReference type="Proteomes" id="UP000305067">
    <property type="component" value="Unassembled WGS sequence"/>
</dbReference>
<evidence type="ECO:0000313" key="3">
    <source>
        <dbReference type="EMBL" id="TFL07189.1"/>
    </source>
</evidence>
<feature type="compositionally biased region" description="Low complexity" evidence="1">
    <location>
        <begin position="130"/>
        <end position="155"/>
    </location>
</feature>
<dbReference type="EMBL" id="ML178814">
    <property type="protein sequence ID" value="TFL07189.1"/>
    <property type="molecule type" value="Genomic_DNA"/>
</dbReference>